<gene>
    <name evidence="1" type="ORF">TOPH_09253</name>
</gene>
<organism evidence="1 2">
    <name type="scientific">Tolypocladium ophioglossoides (strain CBS 100239)</name>
    <name type="common">Snaketongue truffleclub</name>
    <name type="synonym">Elaphocordyceps ophioglossoides</name>
    <dbReference type="NCBI Taxonomy" id="1163406"/>
    <lineage>
        <taxon>Eukaryota</taxon>
        <taxon>Fungi</taxon>
        <taxon>Dikarya</taxon>
        <taxon>Ascomycota</taxon>
        <taxon>Pezizomycotina</taxon>
        <taxon>Sordariomycetes</taxon>
        <taxon>Hypocreomycetidae</taxon>
        <taxon>Hypocreales</taxon>
        <taxon>Ophiocordycipitaceae</taxon>
        <taxon>Tolypocladium</taxon>
    </lineage>
</organism>
<dbReference type="STRING" id="1163406.A0A0L0MW30"/>
<keyword evidence="2" id="KW-1185">Reference proteome</keyword>
<protein>
    <submittedName>
        <fullName evidence="1">Uncharacterized protein</fullName>
    </submittedName>
</protein>
<feature type="non-terminal residue" evidence="1">
    <location>
        <position position="115"/>
    </location>
</feature>
<dbReference type="OrthoDB" id="2571985at2759"/>
<dbReference type="EMBL" id="LFRF01000085">
    <property type="protein sequence ID" value="KND86123.1"/>
    <property type="molecule type" value="Genomic_DNA"/>
</dbReference>
<reference evidence="1 2" key="1">
    <citation type="journal article" date="2015" name="BMC Genomics">
        <title>The genome of the truffle-parasite Tolypocladium ophioglossoides and the evolution of antifungal peptaibiotics.</title>
        <authorList>
            <person name="Quandt C.A."/>
            <person name="Bushley K.E."/>
            <person name="Spatafora J.W."/>
        </authorList>
    </citation>
    <scope>NUCLEOTIDE SEQUENCE [LARGE SCALE GENOMIC DNA]</scope>
    <source>
        <strain evidence="1 2">CBS 100239</strain>
    </source>
</reference>
<evidence type="ECO:0000313" key="1">
    <source>
        <dbReference type="EMBL" id="KND86123.1"/>
    </source>
</evidence>
<name>A0A0L0MW30_TOLOC</name>
<dbReference type="SUPFAM" id="SSF81383">
    <property type="entry name" value="F-box domain"/>
    <property type="match status" value="1"/>
</dbReference>
<dbReference type="Gene3D" id="1.20.1280.50">
    <property type="match status" value="1"/>
</dbReference>
<evidence type="ECO:0000313" key="2">
    <source>
        <dbReference type="Proteomes" id="UP000036947"/>
    </source>
</evidence>
<sequence>MLSKELVWQIACYLPVKALLALSTVSWPVLNATRDSGFWKTFIYNDMPWAARELQQIINDAQPQELDCKALYLWFERMTIPQYGVGAPWMGLANRRRILDACQNLADLYKPREGP</sequence>
<proteinExistence type="predicted"/>
<dbReference type="InterPro" id="IPR036047">
    <property type="entry name" value="F-box-like_dom_sf"/>
</dbReference>
<dbReference type="Proteomes" id="UP000036947">
    <property type="component" value="Unassembled WGS sequence"/>
</dbReference>
<dbReference type="AlphaFoldDB" id="A0A0L0MW30"/>
<comment type="caution">
    <text evidence="1">The sequence shown here is derived from an EMBL/GenBank/DDBJ whole genome shotgun (WGS) entry which is preliminary data.</text>
</comment>
<accession>A0A0L0MW30</accession>